<gene>
    <name evidence="1" type="ORF">SPELUC_LOCUS9497</name>
</gene>
<protein>
    <submittedName>
        <fullName evidence="1">7349_t:CDS:1</fullName>
    </submittedName>
</protein>
<dbReference type="Proteomes" id="UP000789366">
    <property type="component" value="Unassembled WGS sequence"/>
</dbReference>
<sequence length="265" mass="30549">REEDNGLDGNLTMLEVLGFIQVKFCLVPNININKTALTQNELDAFNILIENSKQLLLPQHCNKHNNYNKLYNKIIDFFRAQQQKLSHLSSSLEFSISQPWASSSIWNKIMLAIISLIDILKNYSDYLITTAADMNIIHYSDESARSPENNTQGSSKLESELKKSITSIQEMLNSRTEQLRLKNNKFRCYSHASQDAITEVFESIFRIDPTIKIEETTQTQICQHPTLIEFIDTHCQTHAYSFQPIRLPIHEFNTLSFLPDPIPLK</sequence>
<evidence type="ECO:0000313" key="1">
    <source>
        <dbReference type="EMBL" id="CAG8667119.1"/>
    </source>
</evidence>
<organism evidence="1 2">
    <name type="scientific">Cetraspora pellucida</name>
    <dbReference type="NCBI Taxonomy" id="1433469"/>
    <lineage>
        <taxon>Eukaryota</taxon>
        <taxon>Fungi</taxon>
        <taxon>Fungi incertae sedis</taxon>
        <taxon>Mucoromycota</taxon>
        <taxon>Glomeromycotina</taxon>
        <taxon>Glomeromycetes</taxon>
        <taxon>Diversisporales</taxon>
        <taxon>Gigasporaceae</taxon>
        <taxon>Cetraspora</taxon>
    </lineage>
</organism>
<proteinExistence type="predicted"/>
<reference evidence="1" key="1">
    <citation type="submission" date="2021-06" db="EMBL/GenBank/DDBJ databases">
        <authorList>
            <person name="Kallberg Y."/>
            <person name="Tangrot J."/>
            <person name="Rosling A."/>
        </authorList>
    </citation>
    <scope>NUCLEOTIDE SEQUENCE</scope>
    <source>
        <strain evidence="1">28 12/20/2015</strain>
    </source>
</reference>
<accession>A0ACA9NMR2</accession>
<keyword evidence="2" id="KW-1185">Reference proteome</keyword>
<evidence type="ECO:0000313" key="2">
    <source>
        <dbReference type="Proteomes" id="UP000789366"/>
    </source>
</evidence>
<dbReference type="EMBL" id="CAJVPW010016081">
    <property type="protein sequence ID" value="CAG8667119.1"/>
    <property type="molecule type" value="Genomic_DNA"/>
</dbReference>
<feature type="non-terminal residue" evidence="1">
    <location>
        <position position="1"/>
    </location>
</feature>
<name>A0ACA9NMR2_9GLOM</name>
<feature type="non-terminal residue" evidence="1">
    <location>
        <position position="265"/>
    </location>
</feature>
<comment type="caution">
    <text evidence="1">The sequence shown here is derived from an EMBL/GenBank/DDBJ whole genome shotgun (WGS) entry which is preliminary data.</text>
</comment>